<dbReference type="Pfam" id="PF00439">
    <property type="entry name" value="Bromodomain"/>
    <property type="match status" value="1"/>
</dbReference>
<dbReference type="PROSITE" id="PS50014">
    <property type="entry name" value="BROMODOMAIN_2"/>
    <property type="match status" value="1"/>
</dbReference>
<evidence type="ECO:0000259" key="7">
    <source>
        <dbReference type="PROSITE" id="PS50014"/>
    </source>
</evidence>
<feature type="region of interest" description="Disordered" evidence="6">
    <location>
        <begin position="418"/>
        <end position="458"/>
    </location>
</feature>
<dbReference type="SMART" id="SM00297">
    <property type="entry name" value="BROMO"/>
    <property type="match status" value="1"/>
</dbReference>
<feature type="domain" description="NET" evidence="8">
    <location>
        <begin position="245"/>
        <end position="327"/>
    </location>
</feature>
<comment type="caution">
    <text evidence="9">The sequence shown here is derived from an EMBL/GenBank/DDBJ whole genome shotgun (WGS) entry which is preliminary data.</text>
</comment>
<dbReference type="PROSITE" id="PS00633">
    <property type="entry name" value="BROMODOMAIN_1"/>
    <property type="match status" value="1"/>
</dbReference>
<evidence type="ECO:0000256" key="6">
    <source>
        <dbReference type="SAM" id="MobiDB-lite"/>
    </source>
</evidence>
<dbReference type="InterPro" id="IPR001487">
    <property type="entry name" value="Bromodomain"/>
</dbReference>
<protein>
    <recommendedName>
        <fullName evidence="11">Bromo domain-containing protein</fullName>
    </recommendedName>
</protein>
<proteinExistence type="predicted"/>
<dbReference type="SUPFAM" id="SSF47370">
    <property type="entry name" value="Bromodomain"/>
    <property type="match status" value="1"/>
</dbReference>
<dbReference type="Pfam" id="PF17035">
    <property type="entry name" value="BET"/>
    <property type="match status" value="1"/>
</dbReference>
<dbReference type="PANTHER" id="PTHR45926">
    <property type="entry name" value="OSJNBA0053K19.4 PROTEIN"/>
    <property type="match status" value="1"/>
</dbReference>
<evidence type="ECO:0000256" key="1">
    <source>
        <dbReference type="ARBA" id="ARBA00023015"/>
    </source>
</evidence>
<evidence type="ECO:0000259" key="8">
    <source>
        <dbReference type="PROSITE" id="PS51525"/>
    </source>
</evidence>
<feature type="compositionally biased region" description="Polar residues" evidence="6">
    <location>
        <begin position="489"/>
        <end position="509"/>
    </location>
</feature>
<feature type="domain" description="Bromo" evidence="7">
    <location>
        <begin position="101"/>
        <end position="171"/>
    </location>
</feature>
<evidence type="ECO:0008006" key="11">
    <source>
        <dbReference type="Google" id="ProtNLM"/>
    </source>
</evidence>
<reference evidence="9 10" key="1">
    <citation type="journal article" date="2024" name="Nat. Commun.">
        <title>Phylogenomics reveals the evolutionary origins of lichenization in chlorophyte algae.</title>
        <authorList>
            <person name="Puginier C."/>
            <person name="Libourel C."/>
            <person name="Otte J."/>
            <person name="Skaloud P."/>
            <person name="Haon M."/>
            <person name="Grisel S."/>
            <person name="Petersen M."/>
            <person name="Berrin J.G."/>
            <person name="Delaux P.M."/>
            <person name="Dal Grande F."/>
            <person name="Keller J."/>
        </authorList>
    </citation>
    <scope>NUCLEOTIDE SEQUENCE [LARGE SCALE GENOMIC DNA]</scope>
    <source>
        <strain evidence="9 10">SAG 216-7</strain>
    </source>
</reference>
<name>A0ABR2YBK2_9CHLO</name>
<gene>
    <name evidence="9" type="ORF">WJX75_006263</name>
</gene>
<dbReference type="PROSITE" id="PS51525">
    <property type="entry name" value="NET"/>
    <property type="match status" value="1"/>
</dbReference>
<keyword evidence="1" id="KW-0805">Transcription regulation</keyword>
<dbReference type="InterPro" id="IPR038336">
    <property type="entry name" value="NET_sf"/>
</dbReference>
<evidence type="ECO:0000256" key="5">
    <source>
        <dbReference type="SAM" id="Coils"/>
    </source>
</evidence>
<dbReference type="InterPro" id="IPR027353">
    <property type="entry name" value="NET_dom"/>
</dbReference>
<keyword evidence="5" id="KW-0175">Coiled coil</keyword>
<keyword evidence="2 4" id="KW-0103">Bromodomain</keyword>
<keyword evidence="10" id="KW-1185">Reference proteome</keyword>
<accession>A0ABR2YBK2</accession>
<dbReference type="Gene3D" id="1.20.920.10">
    <property type="entry name" value="Bromodomain-like"/>
    <property type="match status" value="1"/>
</dbReference>
<evidence type="ECO:0000313" key="9">
    <source>
        <dbReference type="EMBL" id="KAK9901644.1"/>
    </source>
</evidence>
<dbReference type="Proteomes" id="UP001491310">
    <property type="component" value="Unassembled WGS sequence"/>
</dbReference>
<dbReference type="PRINTS" id="PR00503">
    <property type="entry name" value="BROMODOMAIN"/>
</dbReference>
<dbReference type="EMBL" id="JALJOT010000017">
    <property type="protein sequence ID" value="KAK9901644.1"/>
    <property type="molecule type" value="Genomic_DNA"/>
</dbReference>
<feature type="coiled-coil region" evidence="5">
    <location>
        <begin position="17"/>
        <end position="58"/>
    </location>
</feature>
<organism evidence="9 10">
    <name type="scientific">Coccomyxa subellipsoidea</name>
    <dbReference type="NCBI Taxonomy" id="248742"/>
    <lineage>
        <taxon>Eukaryota</taxon>
        <taxon>Viridiplantae</taxon>
        <taxon>Chlorophyta</taxon>
        <taxon>core chlorophytes</taxon>
        <taxon>Trebouxiophyceae</taxon>
        <taxon>Trebouxiophyceae incertae sedis</taxon>
        <taxon>Coccomyxaceae</taxon>
        <taxon>Coccomyxa</taxon>
    </lineage>
</organism>
<evidence type="ECO:0000256" key="2">
    <source>
        <dbReference type="ARBA" id="ARBA00023117"/>
    </source>
</evidence>
<keyword evidence="3" id="KW-0804">Transcription</keyword>
<evidence type="ECO:0000256" key="3">
    <source>
        <dbReference type="ARBA" id="ARBA00023163"/>
    </source>
</evidence>
<dbReference type="Gene3D" id="1.20.1270.220">
    <property type="match status" value="1"/>
</dbReference>
<sequence length="530" mass="57797">MTDTAIKEDNKTTKRSLRRKRHEMEIEQQRCSDLRRNLAHISAEVELLTQEVARARHACIPQQEAPKEPTAADRERLAQLQKLRLADIVSKQCMSVLKSILAHKWAWPFADPVDLSRYTDYLSIVMNPMDLKWVKRKVEGGQYATPAEFAADYRQVFANAHQYNPPGSDVHVMASTLLAKFEDKWNAVVVPKLIEAEVASRSDEAAVRLRLTESANARAGEALQGEAARLNGHFEALEARIAEAKSLAAAACQPMSSSAKRQLLEQMARLSGEQYEQAISIILARYPGSAQNISDELNLDLSVADALTLRQLQHFCHFCLHPADPPTSWPGLLVGTGIRAFKAPGKRHRGALRQNSDARLMGPPPPVQIADSSTPIGTPGQLPPIRIYTPSPLGYLPPKESTSAFPLPAALGGATWQQQRQLAGAGEAASQAPMDQDVTPDGFKVPLPKKLSGNQSAALQQESILAPEQLPSQRDAGRIENAPAASEPTLPQQATEPAPIHTSSDQAQEASLLVEPQPINDDEIFTTAGA</sequence>
<feature type="region of interest" description="Disordered" evidence="6">
    <location>
        <begin position="477"/>
        <end position="530"/>
    </location>
</feature>
<dbReference type="InterPro" id="IPR018359">
    <property type="entry name" value="Bromodomain_CS"/>
</dbReference>
<evidence type="ECO:0000313" key="10">
    <source>
        <dbReference type="Proteomes" id="UP001491310"/>
    </source>
</evidence>
<evidence type="ECO:0000256" key="4">
    <source>
        <dbReference type="PROSITE-ProRule" id="PRU00035"/>
    </source>
</evidence>
<dbReference type="InterPro" id="IPR036427">
    <property type="entry name" value="Bromodomain-like_sf"/>
</dbReference>